<proteinExistence type="predicted"/>
<evidence type="ECO:0000313" key="4">
    <source>
        <dbReference type="Proteomes" id="UP001165060"/>
    </source>
</evidence>
<keyword evidence="2" id="KW-0812">Transmembrane</keyword>
<accession>A0ABQ6N0W9</accession>
<feature type="non-terminal residue" evidence="3">
    <location>
        <position position="1"/>
    </location>
</feature>
<feature type="transmembrane region" description="Helical" evidence="2">
    <location>
        <begin position="253"/>
        <end position="275"/>
    </location>
</feature>
<reference evidence="3 4" key="1">
    <citation type="journal article" date="2023" name="Commun. Biol.">
        <title>Genome analysis of Parmales, the sister group of diatoms, reveals the evolutionary specialization of diatoms from phago-mixotrophs to photoautotrophs.</title>
        <authorList>
            <person name="Ban H."/>
            <person name="Sato S."/>
            <person name="Yoshikawa S."/>
            <person name="Yamada K."/>
            <person name="Nakamura Y."/>
            <person name="Ichinomiya M."/>
            <person name="Sato N."/>
            <person name="Blanc-Mathieu R."/>
            <person name="Endo H."/>
            <person name="Kuwata A."/>
            <person name="Ogata H."/>
        </authorList>
    </citation>
    <scope>NUCLEOTIDE SEQUENCE [LARGE SCALE GENOMIC DNA]</scope>
</reference>
<name>A0ABQ6N0W9_9STRA</name>
<protein>
    <submittedName>
        <fullName evidence="3">Uncharacterized protein</fullName>
    </submittedName>
</protein>
<keyword evidence="2" id="KW-0472">Membrane</keyword>
<feature type="region of interest" description="Disordered" evidence="1">
    <location>
        <begin position="1"/>
        <end position="47"/>
    </location>
</feature>
<comment type="caution">
    <text evidence="3">The sequence shown here is derived from an EMBL/GenBank/DDBJ whole genome shotgun (WGS) entry which is preliminary data.</text>
</comment>
<feature type="compositionally biased region" description="Basic and acidic residues" evidence="1">
    <location>
        <begin position="12"/>
        <end position="26"/>
    </location>
</feature>
<evidence type="ECO:0000256" key="2">
    <source>
        <dbReference type="SAM" id="Phobius"/>
    </source>
</evidence>
<organism evidence="3 4">
    <name type="scientific">Tetraparma gracilis</name>
    <dbReference type="NCBI Taxonomy" id="2962635"/>
    <lineage>
        <taxon>Eukaryota</taxon>
        <taxon>Sar</taxon>
        <taxon>Stramenopiles</taxon>
        <taxon>Ochrophyta</taxon>
        <taxon>Bolidophyceae</taxon>
        <taxon>Parmales</taxon>
        <taxon>Triparmaceae</taxon>
        <taxon>Tetraparma</taxon>
    </lineage>
</organism>
<evidence type="ECO:0000313" key="3">
    <source>
        <dbReference type="EMBL" id="GMI36954.1"/>
    </source>
</evidence>
<keyword evidence="2" id="KW-1133">Transmembrane helix</keyword>
<dbReference type="EMBL" id="BRYB01003451">
    <property type="protein sequence ID" value="GMI36954.1"/>
    <property type="molecule type" value="Genomic_DNA"/>
</dbReference>
<gene>
    <name evidence="3" type="ORF">TeGR_g4660</name>
</gene>
<sequence>FFVGDETGNQEISREQYRKEQQDHKMGFGNAGRDSDATREGSDDEDGDGRLGGANRCCNIRGTCIKFCGFCWCCRKTKFDVRVDGEVVKAMGTCIKFCGCCWCCRKTKFDVRVDGEVVKAMYAVKSRKKELESTVALLKKRLDEGDTSARTPYDAAVFRMALFRRDWHLDAGLFSKCFKKSMRSKIKEKIKEDLRLADAIELEFEELDDDMKEVRLLEYARMMKLSKVERRIYFTNRLVFETELQPVGIAKKVAGWVLIILYCVGTAFYICLFGVSKGASTTNAYVAMNHRELHASKLVMSRGDQGTDWDDYADSAETGKAGTRGPKNKKLVTMTTARAATKVKALKMYTSKGCAKFGLYFFAA</sequence>
<feature type="non-terminal residue" evidence="3">
    <location>
        <position position="364"/>
    </location>
</feature>
<evidence type="ECO:0000256" key="1">
    <source>
        <dbReference type="SAM" id="MobiDB-lite"/>
    </source>
</evidence>
<dbReference type="Proteomes" id="UP001165060">
    <property type="component" value="Unassembled WGS sequence"/>
</dbReference>
<keyword evidence="4" id="KW-1185">Reference proteome</keyword>